<dbReference type="EMBL" id="MN739754">
    <property type="protein sequence ID" value="QHT25048.1"/>
    <property type="molecule type" value="Genomic_DNA"/>
</dbReference>
<evidence type="ECO:0000313" key="1">
    <source>
        <dbReference type="EMBL" id="QHT25048.1"/>
    </source>
</evidence>
<accession>A0A6C0E8B6</accession>
<sequence length="229" mass="26411">MAKNNCDLPPYSAKINAVQPTASQVCPQSYYIVDEMIPFSIILSDLTEKEINTFEIRSGSELINVLNSLELSNSSWSIKFTHSTNNSMIYRYIGDIFRWIPTKYIKKSPNPIYNIIKTFLTFKYEPLPVVKCDYSILIGYVISDVQYIFWKTNLSLQDSINLVKKLVPYNDNFYVPKKNTNNPICYYIGLSVIGYKYICTEDCRCVTAEKALEILENTKKLNPLHATFL</sequence>
<protein>
    <submittedName>
        <fullName evidence="1">Uncharacterized protein</fullName>
    </submittedName>
</protein>
<organism evidence="1">
    <name type="scientific">viral metagenome</name>
    <dbReference type="NCBI Taxonomy" id="1070528"/>
    <lineage>
        <taxon>unclassified sequences</taxon>
        <taxon>metagenomes</taxon>
        <taxon>organismal metagenomes</taxon>
    </lineage>
</organism>
<reference evidence="1" key="1">
    <citation type="journal article" date="2020" name="Nature">
        <title>Giant virus diversity and host interactions through global metagenomics.</title>
        <authorList>
            <person name="Schulz F."/>
            <person name="Roux S."/>
            <person name="Paez-Espino D."/>
            <person name="Jungbluth S."/>
            <person name="Walsh D.A."/>
            <person name="Denef V.J."/>
            <person name="McMahon K.D."/>
            <person name="Konstantinidis K.T."/>
            <person name="Eloe-Fadrosh E.A."/>
            <person name="Kyrpides N.C."/>
            <person name="Woyke T."/>
        </authorList>
    </citation>
    <scope>NUCLEOTIDE SEQUENCE</scope>
    <source>
        <strain evidence="1">GVMAG-M-3300023179-150</strain>
    </source>
</reference>
<dbReference type="AlphaFoldDB" id="A0A6C0E8B6"/>
<name>A0A6C0E8B6_9ZZZZ</name>
<proteinExistence type="predicted"/>